<dbReference type="AlphaFoldDB" id="A0A2M7U2M8"/>
<name>A0A2M7U2M8_9BACT</name>
<reference evidence="2" key="1">
    <citation type="submission" date="2017-09" db="EMBL/GenBank/DDBJ databases">
        <title>Depth-based differentiation of microbial function through sediment-hosted aquifers and enrichment of novel symbionts in the deep terrestrial subsurface.</title>
        <authorList>
            <person name="Probst A.J."/>
            <person name="Ladd B."/>
            <person name="Jarett J.K."/>
            <person name="Geller-Mcgrath D.E."/>
            <person name="Sieber C.M.K."/>
            <person name="Emerson J.B."/>
            <person name="Anantharaman K."/>
            <person name="Thomas B.C."/>
            <person name="Malmstrom R."/>
            <person name="Stieglmeier M."/>
            <person name="Klingl A."/>
            <person name="Woyke T."/>
            <person name="Ryan C.M."/>
            <person name="Banfield J.F."/>
        </authorList>
    </citation>
    <scope>NUCLEOTIDE SEQUENCE [LARGE SCALE GENOMIC DNA]</scope>
</reference>
<evidence type="ECO:0000313" key="1">
    <source>
        <dbReference type="EMBL" id="PIZ64549.1"/>
    </source>
</evidence>
<gene>
    <name evidence="1" type="ORF">COY14_04420</name>
</gene>
<accession>A0A2M7U2M8</accession>
<comment type="caution">
    <text evidence="1">The sequence shown here is derived from an EMBL/GenBank/DDBJ whole genome shotgun (WGS) entry which is preliminary data.</text>
</comment>
<dbReference type="Pfam" id="PF08309">
    <property type="entry name" value="LVIVD"/>
    <property type="match status" value="1"/>
</dbReference>
<dbReference type="SUPFAM" id="SSF51004">
    <property type="entry name" value="C-terminal (heme d1) domain of cytochrome cd1-nitrite reductase"/>
    <property type="match status" value="1"/>
</dbReference>
<organism evidence="1 2">
    <name type="scientific">Candidatus Roizmanbacteria bacterium CG_4_10_14_0_2_um_filter_36_9</name>
    <dbReference type="NCBI Taxonomy" id="1974823"/>
    <lineage>
        <taxon>Bacteria</taxon>
        <taxon>Candidatus Roizmaniibacteriota</taxon>
    </lineage>
</organism>
<dbReference type="Proteomes" id="UP000230027">
    <property type="component" value="Unassembled WGS sequence"/>
</dbReference>
<evidence type="ECO:0008006" key="3">
    <source>
        <dbReference type="Google" id="ProtNLM"/>
    </source>
</evidence>
<protein>
    <recommendedName>
        <fullName evidence="3">LVIVD repeat protein</fullName>
    </recommendedName>
</protein>
<dbReference type="InterPro" id="IPR013211">
    <property type="entry name" value="LVIVD"/>
</dbReference>
<sequence length="615" mass="65121">MALILPAITAGFIVSREGRPQQKRRQLATAMINESHAALKSIREQSWSNFDTNGTYHVVNNSSTWSLVPGSEIVDGLTNQITISDVHRDANHNIVETGGYIDPSTKKLLLSVTWDIPLTTTVESKIYLTRYLDNATYFQSTEAEFLTGTLTGTIVTNADDGEVALGSGGSSSWCEPSLTIAALDLPKSGVANAVTAIEGVAFAATGDNASGVAFAKINISNDSPPVAAIANTFDGYKTNDVFGISGYAFLATDTNNKEIVILNISNNPVSEVGYFDASGSTDGAAIFVLGNVGYMVQGSTFWTFDLSSMNGSRPALGSVSLEDAGRALHVLGSYAYVAVNDDDHQLQIVDISNPSSPQIVGWANIATSGVSDIIVNETGTRAYISGNLSSSNNEVFIIDISTKTGSRPVIGSADTTPMNPRGLTIVPGNRMIVVGTSGEEYQVFNIATESTPTYCGGIEVDAGIKGISSVLETDGNAYSYIITGDVSEEFKIIEGGPGGSFAATGIYESATFDASYSTAFNRLIPQSTIPSNTDLKYQIAITDPVSGSCAGVNFNFTGPDGTDQSFYLNSGSIFFNDDGQNYENPARCLRYRAYLSSSDSSSTPIFESMMINYSP</sequence>
<evidence type="ECO:0000313" key="2">
    <source>
        <dbReference type="Proteomes" id="UP000230027"/>
    </source>
</evidence>
<proteinExistence type="predicted"/>
<dbReference type="EMBL" id="PFOD01000076">
    <property type="protein sequence ID" value="PIZ64549.1"/>
    <property type="molecule type" value="Genomic_DNA"/>
</dbReference>
<dbReference type="InterPro" id="IPR011048">
    <property type="entry name" value="Haem_d1_sf"/>
</dbReference>